<dbReference type="Pfam" id="PF03070">
    <property type="entry name" value="TENA_THI-4"/>
    <property type="match status" value="1"/>
</dbReference>
<feature type="domain" description="Thiaminase-2/PQQC" evidence="9">
    <location>
        <begin position="22"/>
        <end position="211"/>
    </location>
</feature>
<sequence length="215" mass="24809">MTFIEQFKKMMHEAMPAFLANPFIQNCEAGRVDARALYTYIEQDNVYLAVYLPLFSKGLDNFGIDSKALRQFEGDQETKPHLMLQKLADEKNPAAKKSITKKWLPATSAYLKHIQDSQKENDFIFLCSLAACPYVYGYLTEKMIADGRMTKDNPFYPWFDFYKGTDGQLIVDFMKVLKEEADKVDEAIQSRGLTAFYQAVQFENDFFAQSMEKEA</sequence>
<dbReference type="InterPro" id="IPR004305">
    <property type="entry name" value="Thiaminase-2/PQQC"/>
</dbReference>
<accession>A0ABS5QQQ0</accession>
<comment type="subunit">
    <text evidence="4">Homotetramer.</text>
</comment>
<dbReference type="Gene3D" id="1.20.910.10">
    <property type="entry name" value="Heme oxygenase-like"/>
    <property type="match status" value="1"/>
</dbReference>
<evidence type="ECO:0000256" key="8">
    <source>
        <dbReference type="ARBA" id="ARBA00048337"/>
    </source>
</evidence>
<evidence type="ECO:0000313" key="11">
    <source>
        <dbReference type="Proteomes" id="UP001519418"/>
    </source>
</evidence>
<dbReference type="RefSeq" id="WP_213819275.1">
    <property type="nucleotide sequence ID" value="NZ_JAAMFI010000001.1"/>
</dbReference>
<keyword evidence="7" id="KW-0784">Thiamine biosynthesis</keyword>
<protein>
    <recommendedName>
        <fullName evidence="6">Aminopyrimidine aminohydrolase</fullName>
        <ecNumber evidence="5">3.5.99.2</ecNumber>
    </recommendedName>
</protein>
<comment type="catalytic activity">
    <reaction evidence="1">
        <text>4-amino-5-aminomethyl-2-methylpyrimidine + H2O = 4-amino-5-hydroxymethyl-2-methylpyrimidine + NH4(+)</text>
        <dbReference type="Rhea" id="RHEA:31799"/>
        <dbReference type="ChEBI" id="CHEBI:15377"/>
        <dbReference type="ChEBI" id="CHEBI:16892"/>
        <dbReference type="ChEBI" id="CHEBI:28938"/>
        <dbReference type="ChEBI" id="CHEBI:63416"/>
        <dbReference type="EC" id="3.5.99.2"/>
    </reaction>
</comment>
<comment type="pathway">
    <text evidence="2">Cofactor biosynthesis; thiamine diphosphate biosynthesis.</text>
</comment>
<dbReference type="Proteomes" id="UP001519418">
    <property type="component" value="Unassembled WGS sequence"/>
</dbReference>
<evidence type="ECO:0000256" key="1">
    <source>
        <dbReference type="ARBA" id="ARBA00001881"/>
    </source>
</evidence>
<comment type="similarity">
    <text evidence="3">Belongs to the TenA family.</text>
</comment>
<dbReference type="SUPFAM" id="SSF48613">
    <property type="entry name" value="Heme oxygenase-like"/>
    <property type="match status" value="1"/>
</dbReference>
<evidence type="ECO:0000259" key="9">
    <source>
        <dbReference type="Pfam" id="PF03070"/>
    </source>
</evidence>
<dbReference type="EC" id="3.5.99.2" evidence="5"/>
<evidence type="ECO:0000256" key="2">
    <source>
        <dbReference type="ARBA" id="ARBA00004948"/>
    </source>
</evidence>
<evidence type="ECO:0000313" key="10">
    <source>
        <dbReference type="EMBL" id="MBS9334664.1"/>
    </source>
</evidence>
<evidence type="ECO:0000256" key="7">
    <source>
        <dbReference type="ARBA" id="ARBA00022977"/>
    </source>
</evidence>
<name>A0ABS5QQQ0_9LACO</name>
<comment type="catalytic activity">
    <reaction evidence="8">
        <text>thiamine + H2O = 5-(2-hydroxyethyl)-4-methylthiazole + 4-amino-5-hydroxymethyl-2-methylpyrimidine + H(+)</text>
        <dbReference type="Rhea" id="RHEA:17509"/>
        <dbReference type="ChEBI" id="CHEBI:15377"/>
        <dbReference type="ChEBI" id="CHEBI:15378"/>
        <dbReference type="ChEBI" id="CHEBI:16892"/>
        <dbReference type="ChEBI" id="CHEBI:17957"/>
        <dbReference type="ChEBI" id="CHEBI:18385"/>
        <dbReference type="EC" id="3.5.99.2"/>
    </reaction>
</comment>
<reference evidence="10 11" key="1">
    <citation type="submission" date="2020-02" db="EMBL/GenBank/DDBJ databases">
        <title>Fructobacillus sp. isolated from paper mulberry of Taiwan.</title>
        <authorList>
            <person name="Lin S.-T."/>
        </authorList>
    </citation>
    <scope>NUCLEOTIDE SEQUENCE [LARGE SCALE GENOMIC DNA]</scope>
    <source>
        <strain evidence="10 11">M1-10</strain>
    </source>
</reference>
<evidence type="ECO:0000256" key="3">
    <source>
        <dbReference type="ARBA" id="ARBA00010264"/>
    </source>
</evidence>
<gene>
    <name evidence="10" type="ORF">G6R27_01260</name>
</gene>
<keyword evidence="11" id="KW-1185">Reference proteome</keyword>
<evidence type="ECO:0000256" key="4">
    <source>
        <dbReference type="ARBA" id="ARBA00011881"/>
    </source>
</evidence>
<evidence type="ECO:0000256" key="6">
    <source>
        <dbReference type="ARBA" id="ARBA00013647"/>
    </source>
</evidence>
<proteinExistence type="inferred from homology"/>
<dbReference type="InterPro" id="IPR016084">
    <property type="entry name" value="Haem_Oase-like_multi-hlx"/>
</dbReference>
<evidence type="ECO:0000256" key="5">
    <source>
        <dbReference type="ARBA" id="ARBA00012684"/>
    </source>
</evidence>
<comment type="caution">
    <text evidence="10">The sequence shown here is derived from an EMBL/GenBank/DDBJ whole genome shotgun (WGS) entry which is preliminary data.</text>
</comment>
<dbReference type="EMBL" id="JAAMFI010000001">
    <property type="protein sequence ID" value="MBS9334664.1"/>
    <property type="molecule type" value="Genomic_DNA"/>
</dbReference>
<organism evidence="10 11">
    <name type="scientific">Fructobacillus papyriferae</name>
    <dbReference type="NCBI Taxonomy" id="2713171"/>
    <lineage>
        <taxon>Bacteria</taxon>
        <taxon>Bacillati</taxon>
        <taxon>Bacillota</taxon>
        <taxon>Bacilli</taxon>
        <taxon>Lactobacillales</taxon>
        <taxon>Lactobacillaceae</taxon>
        <taxon>Fructobacillus</taxon>
    </lineage>
</organism>
<dbReference type="CDD" id="cd19360">
    <property type="entry name" value="TenA_C_SaTenA-like"/>
    <property type="match status" value="1"/>
</dbReference>